<dbReference type="Proteomes" id="UP000006875">
    <property type="component" value="Chromosome"/>
</dbReference>
<dbReference type="eggNOG" id="COG1309">
    <property type="taxonomic scope" value="Bacteria"/>
</dbReference>
<dbReference type="InterPro" id="IPR050624">
    <property type="entry name" value="HTH-type_Tx_Regulator"/>
</dbReference>
<dbReference type="HOGENOM" id="CLU_069356_12_2_0"/>
<evidence type="ECO:0000256" key="2">
    <source>
        <dbReference type="PROSITE-ProRule" id="PRU00335"/>
    </source>
</evidence>
<dbReference type="PROSITE" id="PS50977">
    <property type="entry name" value="HTH_TETR_2"/>
    <property type="match status" value="1"/>
</dbReference>
<keyword evidence="5" id="KW-1185">Reference proteome</keyword>
<accession>E3HA48</accession>
<keyword evidence="1 2" id="KW-0238">DNA-binding</keyword>
<feature type="domain" description="HTH tetR-type" evidence="3">
    <location>
        <begin position="6"/>
        <end position="66"/>
    </location>
</feature>
<dbReference type="PANTHER" id="PTHR43479:SF11">
    <property type="entry name" value="ACREF_ENVCD OPERON REPRESSOR-RELATED"/>
    <property type="match status" value="1"/>
</dbReference>
<dbReference type="InterPro" id="IPR001647">
    <property type="entry name" value="HTH_TetR"/>
</dbReference>
<sequence length="191" mass="22389">MPKIIKNLKEKILISAMELFNDFKYKDVTMSGIAKKTGIAVGTLYNYYPNKKNLFVDVFKMSWEETFTKLDAILIENITFREKLDNFIEILYTETANRKGLGEELLKVDAFKLTNVDRSNGAFGIRKEIYERIENIIEEIKKEENLSVNPNFELRFKKNIFDYILAIIKAFPDEKEINIEYLKHLINSALI</sequence>
<dbReference type="KEGG" id="ipo:Ilyop_1682"/>
<reference evidence="4 5" key="1">
    <citation type="journal article" date="2010" name="Stand. Genomic Sci.">
        <title>Complete genome sequence of Ilyobacter polytropus type strain (CuHbu1).</title>
        <authorList>
            <person name="Sikorski J."/>
            <person name="Chertkov O."/>
            <person name="Lapidus A."/>
            <person name="Nolan M."/>
            <person name="Lucas S."/>
            <person name="Del Rio T.G."/>
            <person name="Tice H."/>
            <person name="Cheng J.F."/>
            <person name="Tapia R."/>
            <person name="Han C."/>
            <person name="Goodwin L."/>
            <person name="Pitluck S."/>
            <person name="Liolios K."/>
            <person name="Ivanova N."/>
            <person name="Mavromatis K."/>
            <person name="Mikhailova N."/>
            <person name="Pati A."/>
            <person name="Chen A."/>
            <person name="Palaniappan K."/>
            <person name="Land M."/>
            <person name="Hauser L."/>
            <person name="Chang Y.J."/>
            <person name="Jeffries C.D."/>
            <person name="Brambilla E."/>
            <person name="Yasawong M."/>
            <person name="Rohde M."/>
            <person name="Pukall R."/>
            <person name="Spring S."/>
            <person name="Goker M."/>
            <person name="Woyke T."/>
            <person name="Bristow J."/>
            <person name="Eisen J.A."/>
            <person name="Markowitz V."/>
            <person name="Hugenholtz P."/>
            <person name="Kyrpides N.C."/>
            <person name="Klenk H.P."/>
        </authorList>
    </citation>
    <scope>NUCLEOTIDE SEQUENCE [LARGE SCALE GENOMIC DNA]</scope>
    <source>
        <strain evidence="5">ATCC 51220 / DSM 2926 / LMG 16218 / CuHBu1</strain>
    </source>
</reference>
<proteinExistence type="predicted"/>
<evidence type="ECO:0000259" key="3">
    <source>
        <dbReference type="PROSITE" id="PS50977"/>
    </source>
</evidence>
<dbReference type="Pfam" id="PF00440">
    <property type="entry name" value="TetR_N"/>
    <property type="match status" value="1"/>
</dbReference>
<protein>
    <submittedName>
        <fullName evidence="4">Transcriptional regulator, TetR family</fullName>
    </submittedName>
</protein>
<dbReference type="AlphaFoldDB" id="E3HA48"/>
<organism evidence="4 5">
    <name type="scientific">Ilyobacter polytropus (strain ATCC 51220 / DSM 2926 / LMG 16218 / CuHBu1)</name>
    <dbReference type="NCBI Taxonomy" id="572544"/>
    <lineage>
        <taxon>Bacteria</taxon>
        <taxon>Fusobacteriati</taxon>
        <taxon>Fusobacteriota</taxon>
        <taxon>Fusobacteriia</taxon>
        <taxon>Fusobacteriales</taxon>
        <taxon>Fusobacteriaceae</taxon>
        <taxon>Ilyobacter</taxon>
    </lineage>
</organism>
<dbReference type="GO" id="GO:0003677">
    <property type="term" value="F:DNA binding"/>
    <property type="evidence" value="ECO:0007669"/>
    <property type="project" value="UniProtKB-UniRule"/>
</dbReference>
<dbReference type="EMBL" id="CP002281">
    <property type="protein sequence ID" value="ADO83453.1"/>
    <property type="molecule type" value="Genomic_DNA"/>
</dbReference>
<evidence type="ECO:0000256" key="1">
    <source>
        <dbReference type="ARBA" id="ARBA00023125"/>
    </source>
</evidence>
<evidence type="ECO:0000313" key="4">
    <source>
        <dbReference type="EMBL" id="ADO83453.1"/>
    </source>
</evidence>
<dbReference type="STRING" id="572544.Ilyop_1682"/>
<dbReference type="PANTHER" id="PTHR43479">
    <property type="entry name" value="ACREF/ENVCD OPERON REPRESSOR-RELATED"/>
    <property type="match status" value="1"/>
</dbReference>
<dbReference type="Gene3D" id="1.10.357.10">
    <property type="entry name" value="Tetracycline Repressor, domain 2"/>
    <property type="match status" value="1"/>
</dbReference>
<evidence type="ECO:0000313" key="5">
    <source>
        <dbReference type="Proteomes" id="UP000006875"/>
    </source>
</evidence>
<gene>
    <name evidence="4" type="ordered locus">Ilyop_1682</name>
</gene>
<feature type="DNA-binding region" description="H-T-H motif" evidence="2">
    <location>
        <begin position="29"/>
        <end position="48"/>
    </location>
</feature>
<dbReference type="RefSeq" id="WP_013388120.1">
    <property type="nucleotide sequence ID" value="NC_014632.1"/>
</dbReference>
<dbReference type="SUPFAM" id="SSF46689">
    <property type="entry name" value="Homeodomain-like"/>
    <property type="match status" value="1"/>
</dbReference>
<name>E3HA48_ILYPC</name>
<dbReference type="PRINTS" id="PR00455">
    <property type="entry name" value="HTHTETR"/>
</dbReference>
<dbReference type="InterPro" id="IPR009057">
    <property type="entry name" value="Homeodomain-like_sf"/>
</dbReference>